<name>X0XYC1_9ZZZZ</name>
<evidence type="ECO:0000313" key="6">
    <source>
        <dbReference type="EMBL" id="GAG29746.1"/>
    </source>
</evidence>
<dbReference type="InterPro" id="IPR002510">
    <property type="entry name" value="Metalloprtase-TldD/E_N"/>
</dbReference>
<dbReference type="InterPro" id="IPR035068">
    <property type="entry name" value="TldD/PmbA_N"/>
</dbReference>
<proteinExistence type="predicted"/>
<dbReference type="EMBL" id="BARS01049124">
    <property type="protein sequence ID" value="GAG29746.1"/>
    <property type="molecule type" value="Genomic_DNA"/>
</dbReference>
<comment type="caution">
    <text evidence="6">The sequence shown here is derived from an EMBL/GenBank/DDBJ whole genome shotgun (WGS) entry which is preliminary data.</text>
</comment>
<dbReference type="InterPro" id="IPR045570">
    <property type="entry name" value="Metalloprtase-TldD/E_cen_dom"/>
</dbReference>
<evidence type="ECO:0000256" key="1">
    <source>
        <dbReference type="ARBA" id="ARBA00022670"/>
    </source>
</evidence>
<dbReference type="Pfam" id="PF01523">
    <property type="entry name" value="PmbA_TldD_1st"/>
    <property type="match status" value="1"/>
</dbReference>
<feature type="non-terminal residue" evidence="6">
    <location>
        <position position="242"/>
    </location>
</feature>
<accession>X0XYC1</accession>
<evidence type="ECO:0000256" key="3">
    <source>
        <dbReference type="ARBA" id="ARBA00023049"/>
    </source>
</evidence>
<evidence type="ECO:0000259" key="5">
    <source>
        <dbReference type="Pfam" id="PF19290"/>
    </source>
</evidence>
<evidence type="ECO:0000259" key="4">
    <source>
        <dbReference type="Pfam" id="PF01523"/>
    </source>
</evidence>
<dbReference type="InterPro" id="IPR036059">
    <property type="entry name" value="TldD/PmbA_sf"/>
</dbReference>
<protein>
    <recommendedName>
        <fullName evidence="7">TldD/PmbA family protein</fullName>
    </recommendedName>
</protein>
<sequence>ADYSDIRYEIKKDTVISFNGKELTKIGSNSTDGYVLRVLKNGGLSSVVFTKENDSEKAVNTAMENAQLIAKNIEKPIEFAQTEVVRDTFIPKLKEDPRKISMAEKLELVQKYNDIPLGYEKIATTNVDYEEVIREKYFISTEGAEIREDLITTRLLGEIISKDGNLVQNVRVRAGGSNGFSTIRDQESNFEERTAIALNLLKAKPVEAGVYNCILNPDMAGVFTHEAFGHFSEADIIETLPA</sequence>
<dbReference type="Gene3D" id="3.30.2290.10">
    <property type="entry name" value="PmbA/TldD superfamily"/>
    <property type="match status" value="1"/>
</dbReference>
<dbReference type="GO" id="GO:0005829">
    <property type="term" value="C:cytosol"/>
    <property type="evidence" value="ECO:0007669"/>
    <property type="project" value="TreeGrafter"/>
</dbReference>
<feature type="domain" description="Metalloprotease TldD/E central" evidence="5">
    <location>
        <begin position="96"/>
        <end position="192"/>
    </location>
</feature>
<dbReference type="InterPro" id="IPR051463">
    <property type="entry name" value="Peptidase_U62_metallo"/>
</dbReference>
<keyword evidence="1" id="KW-0645">Protease</keyword>
<keyword evidence="3" id="KW-0482">Metalloprotease</keyword>
<dbReference type="GO" id="GO:0008237">
    <property type="term" value="F:metallopeptidase activity"/>
    <property type="evidence" value="ECO:0007669"/>
    <property type="project" value="UniProtKB-KW"/>
</dbReference>
<keyword evidence="2" id="KW-0378">Hydrolase</keyword>
<dbReference type="PANTHER" id="PTHR30624:SF0">
    <property type="entry name" value="METALLOPROTEASE SLR0863"/>
    <property type="match status" value="1"/>
</dbReference>
<feature type="domain" description="Metalloprotease TldD/E N-terminal" evidence="4">
    <location>
        <begin position="5"/>
        <end position="66"/>
    </location>
</feature>
<gene>
    <name evidence="6" type="ORF">S01H1_73512</name>
</gene>
<evidence type="ECO:0008006" key="7">
    <source>
        <dbReference type="Google" id="ProtNLM"/>
    </source>
</evidence>
<dbReference type="Pfam" id="PF19290">
    <property type="entry name" value="PmbA_TldD_2nd"/>
    <property type="match status" value="1"/>
</dbReference>
<reference evidence="6" key="1">
    <citation type="journal article" date="2014" name="Front. Microbiol.">
        <title>High frequency of phylogenetically diverse reductive dehalogenase-homologous genes in deep subseafloor sedimentary metagenomes.</title>
        <authorList>
            <person name="Kawai M."/>
            <person name="Futagami T."/>
            <person name="Toyoda A."/>
            <person name="Takaki Y."/>
            <person name="Nishi S."/>
            <person name="Hori S."/>
            <person name="Arai W."/>
            <person name="Tsubouchi T."/>
            <person name="Morono Y."/>
            <person name="Uchiyama I."/>
            <person name="Ito T."/>
            <person name="Fujiyama A."/>
            <person name="Inagaki F."/>
            <person name="Takami H."/>
        </authorList>
    </citation>
    <scope>NUCLEOTIDE SEQUENCE</scope>
    <source>
        <strain evidence="6">Expedition CK06-06</strain>
    </source>
</reference>
<evidence type="ECO:0000256" key="2">
    <source>
        <dbReference type="ARBA" id="ARBA00022801"/>
    </source>
</evidence>
<dbReference type="SUPFAM" id="SSF111283">
    <property type="entry name" value="Putative modulator of DNA gyrase, PmbA/TldD"/>
    <property type="match status" value="1"/>
</dbReference>
<dbReference type="GO" id="GO:0006508">
    <property type="term" value="P:proteolysis"/>
    <property type="evidence" value="ECO:0007669"/>
    <property type="project" value="UniProtKB-KW"/>
</dbReference>
<dbReference type="AlphaFoldDB" id="X0XYC1"/>
<feature type="non-terminal residue" evidence="6">
    <location>
        <position position="1"/>
    </location>
</feature>
<organism evidence="6">
    <name type="scientific">marine sediment metagenome</name>
    <dbReference type="NCBI Taxonomy" id="412755"/>
    <lineage>
        <taxon>unclassified sequences</taxon>
        <taxon>metagenomes</taxon>
        <taxon>ecological metagenomes</taxon>
    </lineage>
</organism>
<dbReference type="PANTHER" id="PTHR30624">
    <property type="entry name" value="UNCHARACTERIZED PROTEIN TLDD AND PMBA"/>
    <property type="match status" value="1"/>
</dbReference>